<dbReference type="AlphaFoldDB" id="A0A317C8Z8"/>
<dbReference type="InterPro" id="IPR020555">
    <property type="entry name" value="MECDP_synthase_CS"/>
</dbReference>
<dbReference type="Proteomes" id="UP000245539">
    <property type="component" value="Unassembled WGS sequence"/>
</dbReference>
<evidence type="ECO:0000256" key="2">
    <source>
        <dbReference type="ARBA" id="ARBA00004709"/>
    </source>
</evidence>
<keyword evidence="6 9" id="KW-0479">Metal-binding</keyword>
<dbReference type="SUPFAM" id="SSF69765">
    <property type="entry name" value="IpsF-like"/>
    <property type="match status" value="1"/>
</dbReference>
<dbReference type="FunFam" id="3.30.1330.50:FF:000001">
    <property type="entry name" value="2-C-methyl-D-erythritol 2,4-cyclodiphosphate synthase"/>
    <property type="match status" value="1"/>
</dbReference>
<evidence type="ECO:0000313" key="13">
    <source>
        <dbReference type="Proteomes" id="UP000245539"/>
    </source>
</evidence>
<dbReference type="GO" id="GO:0016114">
    <property type="term" value="P:terpenoid biosynthetic process"/>
    <property type="evidence" value="ECO:0007669"/>
    <property type="project" value="InterPro"/>
</dbReference>
<dbReference type="InterPro" id="IPR036571">
    <property type="entry name" value="MECDP_synthase_sf"/>
</dbReference>
<dbReference type="CDD" id="cd00554">
    <property type="entry name" value="MECDP_synthase"/>
    <property type="match status" value="1"/>
</dbReference>
<dbReference type="UniPathway" id="UPA00056">
    <property type="reaction ID" value="UER00095"/>
</dbReference>
<comment type="caution">
    <text evidence="9">Lacks conserved residue(s) required for the propagation of feature annotation.</text>
</comment>
<feature type="binding site" evidence="9">
    <location>
        <position position="10"/>
    </location>
    <ligand>
        <name>a divalent metal cation</name>
        <dbReference type="ChEBI" id="CHEBI:60240"/>
    </ligand>
</feature>
<evidence type="ECO:0000256" key="8">
    <source>
        <dbReference type="ARBA" id="ARBA00023239"/>
    </source>
</evidence>
<accession>A0A317C8Z8</accession>
<feature type="binding site" evidence="9">
    <location>
        <begin position="132"/>
        <end position="135"/>
    </location>
    <ligand>
        <name>4-CDP-2-C-methyl-D-erythritol 2-phosphate</name>
        <dbReference type="ChEBI" id="CHEBI:57919"/>
    </ligand>
</feature>
<feature type="binding site" evidence="9">
    <location>
        <begin position="8"/>
        <end position="10"/>
    </location>
    <ligand>
        <name>4-CDP-2-C-methyl-D-erythritol 2-phosphate</name>
        <dbReference type="ChEBI" id="CHEBI:57919"/>
    </ligand>
</feature>
<feature type="domain" description="2-C-methyl-D-erythritol 2,4-cyclodiphosphate synthase" evidence="11">
    <location>
        <begin position="1"/>
        <end position="154"/>
    </location>
</feature>
<keyword evidence="8 9" id="KW-0456">Lyase</keyword>
<dbReference type="RefSeq" id="WP_109838741.1">
    <property type="nucleotide sequence ID" value="NZ_QGKM01000052.1"/>
</dbReference>
<keyword evidence="7 9" id="KW-0414">Isoprene biosynthesis</keyword>
<comment type="catalytic activity">
    <reaction evidence="1 9 10">
        <text>4-CDP-2-C-methyl-D-erythritol 2-phosphate = 2-C-methyl-D-erythritol 2,4-cyclic diphosphate + CMP</text>
        <dbReference type="Rhea" id="RHEA:23864"/>
        <dbReference type="ChEBI" id="CHEBI:57919"/>
        <dbReference type="ChEBI" id="CHEBI:58483"/>
        <dbReference type="ChEBI" id="CHEBI:60377"/>
        <dbReference type="EC" id="4.6.1.12"/>
    </reaction>
</comment>
<feature type="binding site" evidence="9">
    <location>
        <position position="8"/>
    </location>
    <ligand>
        <name>a divalent metal cation</name>
        <dbReference type="ChEBI" id="CHEBI:60240"/>
    </ligand>
</feature>
<comment type="similarity">
    <text evidence="3 9 10">Belongs to the IspF family.</text>
</comment>
<dbReference type="PROSITE" id="PS01350">
    <property type="entry name" value="ISPF"/>
    <property type="match status" value="1"/>
</dbReference>
<dbReference type="GO" id="GO:0019288">
    <property type="term" value="P:isopentenyl diphosphate biosynthetic process, methylerythritol 4-phosphate pathway"/>
    <property type="evidence" value="ECO:0007669"/>
    <property type="project" value="UniProtKB-UniRule"/>
</dbReference>
<protein>
    <recommendedName>
        <fullName evidence="5 9">2-C-methyl-D-erythritol 2,4-cyclodiphosphate synthase</fullName>
        <shortName evidence="9">MECDP-synthase</shortName>
        <shortName evidence="9">MECPP-synthase</shortName>
        <shortName evidence="9">MECPS</shortName>
        <ecNumber evidence="5 9">4.6.1.12</ecNumber>
    </recommendedName>
</protein>
<dbReference type="GO" id="GO:0008685">
    <property type="term" value="F:2-C-methyl-D-erythritol 2,4-cyclodiphosphate synthase activity"/>
    <property type="evidence" value="ECO:0007669"/>
    <property type="project" value="UniProtKB-UniRule"/>
</dbReference>
<evidence type="ECO:0000256" key="3">
    <source>
        <dbReference type="ARBA" id="ARBA00008480"/>
    </source>
</evidence>
<comment type="function">
    <text evidence="9">Involved in the biosynthesis of isopentenyl diphosphate (IPP) and dimethylallyl diphosphate (DMAPP), two major building blocks of isoprenoid compounds. Catalyzes the conversion of 4-diphosphocytidyl-2-C-methyl-D-erythritol 2-phosphate (CDP-ME2P) to 2-C-methyl-D-erythritol 2,4-cyclodiphosphate (ME-CPP) with a corresponding release of cytidine 5-monophosphate (CMP).</text>
</comment>
<gene>
    <name evidence="9" type="primary">ispF</name>
    <name evidence="12" type="ORF">DKW60_16205</name>
</gene>
<proteinExistence type="inferred from homology"/>
<comment type="cofactor">
    <cofactor evidence="9">
        <name>a divalent metal cation</name>
        <dbReference type="ChEBI" id="CHEBI:60240"/>
    </cofactor>
    <text evidence="9">Binds 1 divalent metal cation per subunit.</text>
</comment>
<feature type="binding site" evidence="9">
    <location>
        <position position="42"/>
    </location>
    <ligand>
        <name>a divalent metal cation</name>
        <dbReference type="ChEBI" id="CHEBI:60240"/>
    </ligand>
</feature>
<comment type="caution">
    <text evidence="12">The sequence shown here is derived from an EMBL/GenBank/DDBJ whole genome shotgun (WGS) entry which is preliminary data.</text>
</comment>
<feature type="binding site" evidence="9">
    <location>
        <begin position="56"/>
        <end position="58"/>
    </location>
    <ligand>
        <name>4-CDP-2-C-methyl-D-erythritol 2-phosphate</name>
        <dbReference type="ChEBI" id="CHEBI:57919"/>
    </ligand>
</feature>
<dbReference type="EC" id="4.6.1.12" evidence="5 9"/>
<dbReference type="PANTHER" id="PTHR43181">
    <property type="entry name" value="2-C-METHYL-D-ERYTHRITOL 2,4-CYCLODIPHOSPHATE SYNTHASE, CHLOROPLASTIC"/>
    <property type="match status" value="1"/>
</dbReference>
<evidence type="ECO:0000256" key="4">
    <source>
        <dbReference type="ARBA" id="ARBA00011233"/>
    </source>
</evidence>
<dbReference type="InterPro" id="IPR003526">
    <property type="entry name" value="MECDP_synthase"/>
</dbReference>
<evidence type="ECO:0000313" key="12">
    <source>
        <dbReference type="EMBL" id="PWQ94978.1"/>
    </source>
</evidence>
<comment type="subunit">
    <text evidence="4 9">Homotrimer.</text>
</comment>
<dbReference type="Gene3D" id="3.30.1330.50">
    <property type="entry name" value="2-C-methyl-D-erythritol 2,4-cyclodiphosphate synthase"/>
    <property type="match status" value="1"/>
</dbReference>
<dbReference type="EMBL" id="QGKM01000052">
    <property type="protein sequence ID" value="PWQ94978.1"/>
    <property type="molecule type" value="Genomic_DNA"/>
</dbReference>
<evidence type="ECO:0000256" key="6">
    <source>
        <dbReference type="ARBA" id="ARBA00022723"/>
    </source>
</evidence>
<dbReference type="PANTHER" id="PTHR43181:SF1">
    <property type="entry name" value="2-C-METHYL-D-ERYTHRITOL 2,4-CYCLODIPHOSPHATE SYNTHASE, CHLOROPLASTIC"/>
    <property type="match status" value="1"/>
</dbReference>
<keyword evidence="13" id="KW-1185">Reference proteome</keyword>
<evidence type="ECO:0000256" key="5">
    <source>
        <dbReference type="ARBA" id="ARBA00012579"/>
    </source>
</evidence>
<dbReference type="OrthoDB" id="9804336at2"/>
<evidence type="ECO:0000256" key="1">
    <source>
        <dbReference type="ARBA" id="ARBA00000200"/>
    </source>
</evidence>
<evidence type="ECO:0000256" key="7">
    <source>
        <dbReference type="ARBA" id="ARBA00023229"/>
    </source>
</evidence>
<dbReference type="NCBIfam" id="TIGR00151">
    <property type="entry name" value="ispF"/>
    <property type="match status" value="1"/>
</dbReference>
<dbReference type="Pfam" id="PF02542">
    <property type="entry name" value="YgbB"/>
    <property type="match status" value="1"/>
</dbReference>
<evidence type="ECO:0000256" key="10">
    <source>
        <dbReference type="RuleBase" id="RU004395"/>
    </source>
</evidence>
<dbReference type="HAMAP" id="MF_00107">
    <property type="entry name" value="IspF"/>
    <property type="match status" value="1"/>
</dbReference>
<sequence length="160" mass="17280">MRIGCGYDVHAFGEGDHIMLGGVKIPHDQGFIAHSDGDVLLHALCDALLGALAMGDIGQHFPDTSSDYENIDSRILLRHVYELVKEKGYRLQNMDSVISAQAPKMAKHIGLMQEYIAGDLGVEKDRVGIKATTTEGLGFVGLKQGVAVNVSVLLYKDQSA</sequence>
<feature type="binding site" evidence="9">
    <location>
        <begin position="100"/>
        <end position="106"/>
    </location>
    <ligand>
        <name>4-CDP-2-C-methyl-D-erythritol 2-phosphate</name>
        <dbReference type="ChEBI" id="CHEBI:57919"/>
    </ligand>
</feature>
<feature type="site" description="Transition state stabilizer" evidence="9">
    <location>
        <position position="133"/>
    </location>
</feature>
<evidence type="ECO:0000256" key="9">
    <source>
        <dbReference type="HAMAP-Rule" id="MF_00107"/>
    </source>
</evidence>
<reference evidence="12 13" key="1">
    <citation type="submission" date="2018-05" db="EMBL/GenBank/DDBJ databases">
        <title>Leucothrix arctica sp. nov., isolated from Arctic seawater.</title>
        <authorList>
            <person name="Choi A."/>
            <person name="Baek K."/>
        </authorList>
    </citation>
    <scope>NUCLEOTIDE SEQUENCE [LARGE SCALE GENOMIC DNA]</scope>
    <source>
        <strain evidence="12 13">JCM 18388</strain>
    </source>
</reference>
<evidence type="ECO:0000259" key="11">
    <source>
        <dbReference type="Pfam" id="PF02542"/>
    </source>
</evidence>
<feature type="site" description="Transition state stabilizer" evidence="9">
    <location>
        <position position="34"/>
    </location>
</feature>
<feature type="binding site" evidence="9">
    <location>
        <position position="139"/>
    </location>
    <ligand>
        <name>4-CDP-2-C-methyl-D-erythritol 2-phosphate</name>
        <dbReference type="ChEBI" id="CHEBI:57919"/>
    </ligand>
</feature>
<feature type="binding site" evidence="9">
    <location>
        <begin position="34"/>
        <end position="35"/>
    </location>
    <ligand>
        <name>4-CDP-2-C-methyl-D-erythritol 2-phosphate</name>
        <dbReference type="ChEBI" id="CHEBI:57919"/>
    </ligand>
</feature>
<dbReference type="GO" id="GO:0046872">
    <property type="term" value="F:metal ion binding"/>
    <property type="evidence" value="ECO:0007669"/>
    <property type="project" value="UniProtKB-KW"/>
</dbReference>
<organism evidence="12 13">
    <name type="scientific">Leucothrix pacifica</name>
    <dbReference type="NCBI Taxonomy" id="1247513"/>
    <lineage>
        <taxon>Bacteria</taxon>
        <taxon>Pseudomonadati</taxon>
        <taxon>Pseudomonadota</taxon>
        <taxon>Gammaproteobacteria</taxon>
        <taxon>Thiotrichales</taxon>
        <taxon>Thiotrichaceae</taxon>
        <taxon>Leucothrix</taxon>
    </lineage>
</organism>
<name>A0A317C8Z8_9GAMM</name>
<comment type="pathway">
    <text evidence="2 9">Isoprenoid biosynthesis; isopentenyl diphosphate biosynthesis via DXP pathway; isopentenyl diphosphate from 1-deoxy-D-xylulose 5-phosphate: step 4/6.</text>
</comment>